<evidence type="ECO:0000256" key="1">
    <source>
        <dbReference type="SAM" id="MobiDB-lite"/>
    </source>
</evidence>
<dbReference type="Gene3D" id="3.30.710.10">
    <property type="entry name" value="Potassium Channel Kv1.1, Chain A"/>
    <property type="match status" value="1"/>
</dbReference>
<dbReference type="InterPro" id="IPR011333">
    <property type="entry name" value="SKP1/BTB/POZ_sf"/>
</dbReference>
<protein>
    <submittedName>
        <fullName evidence="3">BTB POZ domain protein</fullName>
    </submittedName>
</protein>
<dbReference type="PANTHER" id="PTHR47843">
    <property type="entry name" value="BTB DOMAIN-CONTAINING PROTEIN-RELATED"/>
    <property type="match status" value="1"/>
</dbReference>
<comment type="caution">
    <text evidence="3">The sequence shown here is derived from an EMBL/GenBank/DDBJ whole genome shotgun (WGS) entry which is preliminary data.</text>
</comment>
<dbReference type="STRING" id="2070753.A0A3A2ZRH6"/>
<proteinExistence type="predicted"/>
<dbReference type="PANTHER" id="PTHR47843:SF5">
    <property type="entry name" value="BTB_POZ DOMAIN PROTEIN"/>
    <property type="match status" value="1"/>
</dbReference>
<organism evidence="3 4">
    <name type="scientific">Aspergillus sclerotialis</name>
    <dbReference type="NCBI Taxonomy" id="2070753"/>
    <lineage>
        <taxon>Eukaryota</taxon>
        <taxon>Fungi</taxon>
        <taxon>Dikarya</taxon>
        <taxon>Ascomycota</taxon>
        <taxon>Pezizomycotina</taxon>
        <taxon>Eurotiomycetes</taxon>
        <taxon>Eurotiomycetidae</taxon>
        <taxon>Eurotiales</taxon>
        <taxon>Aspergillaceae</taxon>
        <taxon>Aspergillus</taxon>
        <taxon>Aspergillus subgen. Polypaecilum</taxon>
    </lineage>
</organism>
<dbReference type="CDD" id="cd18186">
    <property type="entry name" value="BTB_POZ_ZBTB_KLHL-like"/>
    <property type="match status" value="1"/>
</dbReference>
<feature type="domain" description="BTB" evidence="2">
    <location>
        <begin position="24"/>
        <end position="91"/>
    </location>
</feature>
<dbReference type="OrthoDB" id="6359816at2759"/>
<dbReference type="Proteomes" id="UP000266188">
    <property type="component" value="Unassembled WGS sequence"/>
</dbReference>
<evidence type="ECO:0000259" key="2">
    <source>
        <dbReference type="PROSITE" id="PS50097"/>
    </source>
</evidence>
<evidence type="ECO:0000313" key="3">
    <source>
        <dbReference type="EMBL" id="RJE20545.1"/>
    </source>
</evidence>
<dbReference type="SMART" id="SM00225">
    <property type="entry name" value="BTB"/>
    <property type="match status" value="1"/>
</dbReference>
<dbReference type="EMBL" id="MVGC01000297">
    <property type="protein sequence ID" value="RJE20545.1"/>
    <property type="molecule type" value="Genomic_DNA"/>
</dbReference>
<sequence>MYFGTRFSDLREVMKNLLTNGKYSDLTISCEGTDFKVHRAVICSQSTFFDAAVNSGFREAASSRIDLPEDDVDTITRVLTYCYLQHYPVGNEPDTSSFPLPLLYTEPTTGPSSVTIAQSHLRVYIAADKFNIPNLKELARCQLVHWAYENWSSASFPSIVQDIWCNTPLHDNDLRDRITGIVAENIQHFLAHADGKSVLINNAESAVAVLKLVADREAQLKAAMPAKRRKSTLSSSAGTKAQSPGS</sequence>
<accession>A0A3A2ZRH6</accession>
<reference evidence="4" key="1">
    <citation type="submission" date="2017-02" db="EMBL/GenBank/DDBJ databases">
        <authorList>
            <person name="Tafer H."/>
            <person name="Lopandic K."/>
        </authorList>
    </citation>
    <scope>NUCLEOTIDE SEQUENCE [LARGE SCALE GENOMIC DNA]</scope>
    <source>
        <strain evidence="4">CBS 366.77</strain>
    </source>
</reference>
<feature type="region of interest" description="Disordered" evidence="1">
    <location>
        <begin position="223"/>
        <end position="246"/>
    </location>
</feature>
<gene>
    <name evidence="3" type="ORF">PHISCL_07111</name>
</gene>
<dbReference type="AlphaFoldDB" id="A0A3A2ZRH6"/>
<evidence type="ECO:0000313" key="4">
    <source>
        <dbReference type="Proteomes" id="UP000266188"/>
    </source>
</evidence>
<dbReference type="Pfam" id="PF00651">
    <property type="entry name" value="BTB"/>
    <property type="match status" value="1"/>
</dbReference>
<name>A0A3A2ZRH6_9EURO</name>
<feature type="compositionally biased region" description="Polar residues" evidence="1">
    <location>
        <begin position="232"/>
        <end position="246"/>
    </location>
</feature>
<keyword evidence="4" id="KW-1185">Reference proteome</keyword>
<dbReference type="InterPro" id="IPR000210">
    <property type="entry name" value="BTB/POZ_dom"/>
</dbReference>
<dbReference type="SUPFAM" id="SSF54695">
    <property type="entry name" value="POZ domain"/>
    <property type="match status" value="1"/>
</dbReference>
<dbReference type="PROSITE" id="PS50097">
    <property type="entry name" value="BTB"/>
    <property type="match status" value="1"/>
</dbReference>